<dbReference type="EMBL" id="JPDN02000137">
    <property type="protein sequence ID" value="PON19969.1"/>
    <property type="molecule type" value="Genomic_DNA"/>
</dbReference>
<gene>
    <name evidence="4" type="ORF">TGAM01_v211166</name>
</gene>
<dbReference type="STRING" id="398673.A0A2P4Z6Q6"/>
<comment type="caution">
    <text evidence="4">The sequence shown here is derived from an EMBL/GenBank/DDBJ whole genome shotgun (WGS) entry which is preliminary data.</text>
</comment>
<evidence type="ECO:0000256" key="3">
    <source>
        <dbReference type="SAM" id="Phobius"/>
    </source>
</evidence>
<evidence type="ECO:0000313" key="5">
    <source>
        <dbReference type="Proteomes" id="UP000054821"/>
    </source>
</evidence>
<dbReference type="PROSITE" id="PS50935">
    <property type="entry name" value="SSB"/>
    <property type="match status" value="1"/>
</dbReference>
<dbReference type="InterPro" id="IPR000424">
    <property type="entry name" value="Primosome_PriB/ssb"/>
</dbReference>
<evidence type="ECO:0000313" key="4">
    <source>
        <dbReference type="EMBL" id="PON19969.1"/>
    </source>
</evidence>
<dbReference type="Proteomes" id="UP000054821">
    <property type="component" value="Unassembled WGS sequence"/>
</dbReference>
<dbReference type="InterPro" id="IPR012340">
    <property type="entry name" value="NA-bd_OB-fold"/>
</dbReference>
<dbReference type="SUPFAM" id="SSF50249">
    <property type="entry name" value="Nucleic acid-binding proteins"/>
    <property type="match status" value="1"/>
</dbReference>
<evidence type="ECO:0000256" key="2">
    <source>
        <dbReference type="PROSITE-ProRule" id="PRU00252"/>
    </source>
</evidence>
<reference evidence="4 5" key="1">
    <citation type="journal article" date="2016" name="Genome Announc.">
        <title>Draft Whole-Genome Sequence of Trichoderma gamsii T6085, a Promising Biocontrol Agent of Fusarium Head Blight on Wheat.</title>
        <authorList>
            <person name="Baroncelli R."/>
            <person name="Zapparata A."/>
            <person name="Piaggeschi G."/>
            <person name="Sarrocco S."/>
            <person name="Vannacci G."/>
        </authorList>
    </citation>
    <scope>NUCLEOTIDE SEQUENCE [LARGE SCALE GENOMIC DNA]</scope>
    <source>
        <strain evidence="4 5">T6085</strain>
    </source>
</reference>
<accession>A0A2P4Z6Q6</accession>
<name>A0A2P4Z6Q6_9HYPO</name>
<evidence type="ECO:0008006" key="6">
    <source>
        <dbReference type="Google" id="ProtNLM"/>
    </source>
</evidence>
<keyword evidence="3" id="KW-1133">Transmembrane helix</keyword>
<dbReference type="CDD" id="cd04496">
    <property type="entry name" value="SSB_OBF"/>
    <property type="match status" value="1"/>
</dbReference>
<dbReference type="GeneID" id="29982123"/>
<keyword evidence="3" id="KW-0812">Transmembrane</keyword>
<sequence>MKLLLSSSSSQSSVFSMIFGYCSISIHVVLSVPPRHRRHRRPAGAARALSTTAPRSFARITIVGHLADTPEPQTAGTEENPKEYIRYAVASNSGSKDNRQTSWFLVTDFVIDGPRKDFLLNLQKGTLVYVEGDASIKPYTDASGHTRHGLSIVQRNIEVLKRPSLPEQGE</sequence>
<dbReference type="RefSeq" id="XP_018664865.2">
    <property type="nucleotide sequence ID" value="XM_018802040.2"/>
</dbReference>
<dbReference type="GO" id="GO:0003697">
    <property type="term" value="F:single-stranded DNA binding"/>
    <property type="evidence" value="ECO:0007669"/>
    <property type="project" value="InterPro"/>
</dbReference>
<proteinExistence type="predicted"/>
<organism evidence="4 5">
    <name type="scientific">Trichoderma gamsii</name>
    <dbReference type="NCBI Taxonomy" id="398673"/>
    <lineage>
        <taxon>Eukaryota</taxon>
        <taxon>Fungi</taxon>
        <taxon>Dikarya</taxon>
        <taxon>Ascomycota</taxon>
        <taxon>Pezizomycotina</taxon>
        <taxon>Sordariomycetes</taxon>
        <taxon>Hypocreomycetidae</taxon>
        <taxon>Hypocreales</taxon>
        <taxon>Hypocreaceae</taxon>
        <taxon>Trichoderma</taxon>
    </lineage>
</organism>
<dbReference type="Gene3D" id="2.40.50.140">
    <property type="entry name" value="Nucleic acid-binding proteins"/>
    <property type="match status" value="1"/>
</dbReference>
<keyword evidence="5" id="KW-1185">Reference proteome</keyword>
<dbReference type="Pfam" id="PF00436">
    <property type="entry name" value="SSB"/>
    <property type="match status" value="1"/>
</dbReference>
<protein>
    <recommendedName>
        <fullName evidence="6">Single-strand binding protein family</fullName>
    </recommendedName>
</protein>
<keyword evidence="1 2" id="KW-0238">DNA-binding</keyword>
<dbReference type="AlphaFoldDB" id="A0A2P4Z6Q6"/>
<keyword evidence="3" id="KW-0472">Membrane</keyword>
<evidence type="ECO:0000256" key="1">
    <source>
        <dbReference type="ARBA" id="ARBA00023125"/>
    </source>
</evidence>
<feature type="transmembrane region" description="Helical" evidence="3">
    <location>
        <begin position="12"/>
        <end position="32"/>
    </location>
</feature>